<evidence type="ECO:0000256" key="4">
    <source>
        <dbReference type="ARBA" id="ARBA00022980"/>
    </source>
</evidence>
<dbReference type="HAMAP" id="MF_01363">
    <property type="entry name" value="Ribosomal_bL21"/>
    <property type="match status" value="1"/>
</dbReference>
<gene>
    <name evidence="6" type="primary">rplU</name>
    <name evidence="8" type="ORF">A2907_02720</name>
</gene>
<evidence type="ECO:0000256" key="7">
    <source>
        <dbReference type="RuleBase" id="RU000562"/>
    </source>
</evidence>
<dbReference type="GO" id="GO:0005840">
    <property type="term" value="C:ribosome"/>
    <property type="evidence" value="ECO:0007669"/>
    <property type="project" value="UniProtKB-KW"/>
</dbReference>
<dbReference type="NCBIfam" id="TIGR00061">
    <property type="entry name" value="L21"/>
    <property type="match status" value="1"/>
</dbReference>
<dbReference type="GO" id="GO:0005737">
    <property type="term" value="C:cytoplasm"/>
    <property type="evidence" value="ECO:0007669"/>
    <property type="project" value="UniProtKB-ARBA"/>
</dbReference>
<comment type="function">
    <text evidence="6 7">This protein binds to 23S rRNA in the presence of protein L20.</text>
</comment>
<organism evidence="8 9">
    <name type="scientific">Candidatus Azambacteria bacterium RIFCSPLOWO2_01_FULL_37_9</name>
    <dbReference type="NCBI Taxonomy" id="1797297"/>
    <lineage>
        <taxon>Bacteria</taxon>
        <taxon>Candidatus Azamiibacteriota</taxon>
    </lineage>
</organism>
<sequence>MLAVIKTGGKQYIVEAGKKIKVEKLEGEVGKNVILSDVLLVDDGKDIKVGQPKVDGASVEAKILKQARDRKVIIFKFKPKKRERRKKGHRQHFTELEIVNIKTK</sequence>
<comment type="similarity">
    <text evidence="1 6 7">Belongs to the bacterial ribosomal protein bL21 family.</text>
</comment>
<accession>A0A1F5C8S0</accession>
<dbReference type="GO" id="GO:0006412">
    <property type="term" value="P:translation"/>
    <property type="evidence" value="ECO:0007669"/>
    <property type="project" value="UniProtKB-UniRule"/>
</dbReference>
<evidence type="ECO:0000313" key="8">
    <source>
        <dbReference type="EMBL" id="OGD39241.1"/>
    </source>
</evidence>
<dbReference type="AlphaFoldDB" id="A0A1F5C8S0"/>
<evidence type="ECO:0000256" key="3">
    <source>
        <dbReference type="ARBA" id="ARBA00022884"/>
    </source>
</evidence>
<keyword evidence="2 6" id="KW-0699">rRNA-binding</keyword>
<dbReference type="Pfam" id="PF00829">
    <property type="entry name" value="Ribosomal_L21p"/>
    <property type="match status" value="1"/>
</dbReference>
<dbReference type="PROSITE" id="PS01169">
    <property type="entry name" value="RIBOSOMAL_L21"/>
    <property type="match status" value="1"/>
</dbReference>
<comment type="caution">
    <text evidence="8">The sequence shown here is derived from an EMBL/GenBank/DDBJ whole genome shotgun (WGS) entry which is preliminary data.</text>
</comment>
<evidence type="ECO:0000256" key="1">
    <source>
        <dbReference type="ARBA" id="ARBA00008563"/>
    </source>
</evidence>
<evidence type="ECO:0000313" key="9">
    <source>
        <dbReference type="Proteomes" id="UP000177947"/>
    </source>
</evidence>
<dbReference type="InterPro" id="IPR036164">
    <property type="entry name" value="bL21-like_sf"/>
</dbReference>
<evidence type="ECO:0000256" key="6">
    <source>
        <dbReference type="HAMAP-Rule" id="MF_01363"/>
    </source>
</evidence>
<dbReference type="GO" id="GO:0019843">
    <property type="term" value="F:rRNA binding"/>
    <property type="evidence" value="ECO:0007669"/>
    <property type="project" value="UniProtKB-UniRule"/>
</dbReference>
<name>A0A1F5C8S0_9BACT</name>
<dbReference type="InterPro" id="IPR018258">
    <property type="entry name" value="Ribosomal_bL21_CS"/>
</dbReference>
<dbReference type="EMBL" id="MEYQ01000012">
    <property type="protein sequence ID" value="OGD39241.1"/>
    <property type="molecule type" value="Genomic_DNA"/>
</dbReference>
<dbReference type="GO" id="GO:1990904">
    <property type="term" value="C:ribonucleoprotein complex"/>
    <property type="evidence" value="ECO:0007669"/>
    <property type="project" value="UniProtKB-KW"/>
</dbReference>
<comment type="subunit">
    <text evidence="6">Part of the 50S ribosomal subunit. Contacts protein L20.</text>
</comment>
<keyword evidence="4 6" id="KW-0689">Ribosomal protein</keyword>
<protein>
    <recommendedName>
        <fullName evidence="6">Large ribosomal subunit protein bL21</fullName>
    </recommendedName>
</protein>
<keyword evidence="3 6" id="KW-0694">RNA-binding</keyword>
<dbReference type="SUPFAM" id="SSF141091">
    <property type="entry name" value="L21p-like"/>
    <property type="match status" value="1"/>
</dbReference>
<dbReference type="Proteomes" id="UP000177947">
    <property type="component" value="Unassembled WGS sequence"/>
</dbReference>
<dbReference type="PANTHER" id="PTHR21349:SF0">
    <property type="entry name" value="LARGE RIBOSOMAL SUBUNIT PROTEIN BL21M"/>
    <property type="match status" value="1"/>
</dbReference>
<evidence type="ECO:0000256" key="5">
    <source>
        <dbReference type="ARBA" id="ARBA00023274"/>
    </source>
</evidence>
<dbReference type="PANTHER" id="PTHR21349">
    <property type="entry name" value="50S RIBOSOMAL PROTEIN L21"/>
    <property type="match status" value="1"/>
</dbReference>
<proteinExistence type="inferred from homology"/>
<reference evidence="8 9" key="1">
    <citation type="journal article" date="2016" name="Nat. Commun.">
        <title>Thousands of microbial genomes shed light on interconnected biogeochemical processes in an aquifer system.</title>
        <authorList>
            <person name="Anantharaman K."/>
            <person name="Brown C.T."/>
            <person name="Hug L.A."/>
            <person name="Sharon I."/>
            <person name="Castelle C.J."/>
            <person name="Probst A.J."/>
            <person name="Thomas B.C."/>
            <person name="Singh A."/>
            <person name="Wilkins M.J."/>
            <person name="Karaoz U."/>
            <person name="Brodie E.L."/>
            <person name="Williams K.H."/>
            <person name="Hubbard S.S."/>
            <person name="Banfield J.F."/>
        </authorList>
    </citation>
    <scope>NUCLEOTIDE SEQUENCE [LARGE SCALE GENOMIC DNA]</scope>
</reference>
<dbReference type="GO" id="GO:0003735">
    <property type="term" value="F:structural constituent of ribosome"/>
    <property type="evidence" value="ECO:0007669"/>
    <property type="project" value="InterPro"/>
</dbReference>
<dbReference type="InterPro" id="IPR001787">
    <property type="entry name" value="Ribosomal_bL21"/>
</dbReference>
<dbReference type="InterPro" id="IPR028909">
    <property type="entry name" value="bL21-like"/>
</dbReference>
<evidence type="ECO:0000256" key="2">
    <source>
        <dbReference type="ARBA" id="ARBA00022730"/>
    </source>
</evidence>
<keyword evidence="5 6" id="KW-0687">Ribonucleoprotein</keyword>